<protein>
    <recommendedName>
        <fullName evidence="1">Neprosin activation peptide domain-containing protein</fullName>
    </recommendedName>
</protein>
<name>A0AAD5GKP4_AMBAR</name>
<dbReference type="EMBL" id="JAMZMK010007810">
    <property type="protein sequence ID" value="KAI7743143.1"/>
    <property type="molecule type" value="Genomic_DNA"/>
</dbReference>
<proteinExistence type="predicted"/>
<reference evidence="2" key="1">
    <citation type="submission" date="2022-06" db="EMBL/GenBank/DDBJ databases">
        <title>Uncovering the hologenomic basis of an extraordinary plant invasion.</title>
        <authorList>
            <person name="Bieker V.C."/>
            <person name="Martin M.D."/>
            <person name="Gilbert T."/>
            <person name="Hodgins K."/>
            <person name="Battlay P."/>
            <person name="Petersen B."/>
            <person name="Wilson J."/>
        </authorList>
    </citation>
    <scope>NUCLEOTIDE SEQUENCE</scope>
    <source>
        <strain evidence="2">AA19_3_7</strain>
        <tissue evidence="2">Leaf</tissue>
    </source>
</reference>
<evidence type="ECO:0000259" key="1">
    <source>
        <dbReference type="Pfam" id="PF14365"/>
    </source>
</evidence>
<dbReference type="Proteomes" id="UP001206925">
    <property type="component" value="Unassembled WGS sequence"/>
</dbReference>
<comment type="caution">
    <text evidence="2">The sequence shown here is derived from an EMBL/GenBank/DDBJ whole genome shotgun (WGS) entry which is preliminary data.</text>
</comment>
<feature type="domain" description="Neprosin activation peptide" evidence="1">
    <location>
        <begin position="1"/>
        <end position="69"/>
    </location>
</feature>
<dbReference type="Pfam" id="PF14365">
    <property type="entry name" value="Neprosin_AP"/>
    <property type="match status" value="1"/>
</dbReference>
<evidence type="ECO:0000313" key="2">
    <source>
        <dbReference type="EMBL" id="KAI7743143.1"/>
    </source>
</evidence>
<keyword evidence="3" id="KW-1185">Reference proteome</keyword>
<accession>A0AAD5GKP4</accession>
<organism evidence="2 3">
    <name type="scientific">Ambrosia artemisiifolia</name>
    <name type="common">Common ragweed</name>
    <dbReference type="NCBI Taxonomy" id="4212"/>
    <lineage>
        <taxon>Eukaryota</taxon>
        <taxon>Viridiplantae</taxon>
        <taxon>Streptophyta</taxon>
        <taxon>Embryophyta</taxon>
        <taxon>Tracheophyta</taxon>
        <taxon>Spermatophyta</taxon>
        <taxon>Magnoliopsida</taxon>
        <taxon>eudicotyledons</taxon>
        <taxon>Gunneridae</taxon>
        <taxon>Pentapetalae</taxon>
        <taxon>asterids</taxon>
        <taxon>campanulids</taxon>
        <taxon>Asterales</taxon>
        <taxon>Asteraceae</taxon>
        <taxon>Asteroideae</taxon>
        <taxon>Heliantheae alliance</taxon>
        <taxon>Heliantheae</taxon>
        <taxon>Ambrosia</taxon>
    </lineage>
</organism>
<gene>
    <name evidence="2" type="ORF">M8C21_010041</name>
</gene>
<evidence type="ECO:0000313" key="3">
    <source>
        <dbReference type="Proteomes" id="UP001206925"/>
    </source>
</evidence>
<dbReference type="InterPro" id="IPR025521">
    <property type="entry name" value="Neprosin_propep"/>
</dbReference>
<dbReference type="AlphaFoldDB" id="A0AAD5GKP4"/>
<sequence>MKPSYHPNGMKDDNITSSKKEVITQLWHSDGKCPKGTIPIIRTNKEGVLNYAKKRSFPFAYSINSELTSVNENHEVSLYSPMHAFG</sequence>